<comment type="caution">
    <text evidence="1">The sequence shown here is derived from an EMBL/GenBank/DDBJ whole genome shotgun (WGS) entry which is preliminary data.</text>
</comment>
<organism evidence="1 2">
    <name type="scientific">Massilia eburnea</name>
    <dbReference type="NCBI Taxonomy" id="1776165"/>
    <lineage>
        <taxon>Bacteria</taxon>
        <taxon>Pseudomonadati</taxon>
        <taxon>Pseudomonadota</taxon>
        <taxon>Betaproteobacteria</taxon>
        <taxon>Burkholderiales</taxon>
        <taxon>Oxalobacteraceae</taxon>
        <taxon>Telluria group</taxon>
        <taxon>Massilia</taxon>
    </lineage>
</organism>
<name>A0A6L6QDF2_9BURK</name>
<gene>
    <name evidence="1" type="ORF">GM658_05905</name>
</gene>
<dbReference type="Proteomes" id="UP000472320">
    <property type="component" value="Unassembled WGS sequence"/>
</dbReference>
<dbReference type="OrthoDB" id="9897297at2"/>
<dbReference type="EMBL" id="WNKX01000003">
    <property type="protein sequence ID" value="MTW10131.1"/>
    <property type="molecule type" value="Genomic_DNA"/>
</dbReference>
<evidence type="ECO:0000313" key="2">
    <source>
        <dbReference type="Proteomes" id="UP000472320"/>
    </source>
</evidence>
<sequence>MKDVDAPQWDLVTSGILSILGQGREMTIGELKRILSTFDDNELVLVEAAAGGFEEPQVYVAAIRQRHGNEFQDPFASEYVSGGAGATGTVVVGTSLGLLMTPF</sequence>
<dbReference type="AlphaFoldDB" id="A0A6L6QDF2"/>
<evidence type="ECO:0000313" key="1">
    <source>
        <dbReference type="EMBL" id="MTW10131.1"/>
    </source>
</evidence>
<keyword evidence="2" id="KW-1185">Reference proteome</keyword>
<protein>
    <submittedName>
        <fullName evidence="1">Uncharacterized protein</fullName>
    </submittedName>
</protein>
<reference evidence="1 2" key="1">
    <citation type="submission" date="2019-11" db="EMBL/GenBank/DDBJ databases">
        <title>Type strains purchased from KCTC, JCM and DSMZ.</title>
        <authorList>
            <person name="Lu H."/>
        </authorList>
    </citation>
    <scope>NUCLEOTIDE SEQUENCE [LARGE SCALE GENOMIC DNA]</scope>
    <source>
        <strain evidence="1 2">JCM 31587</strain>
    </source>
</reference>
<proteinExistence type="predicted"/>
<accession>A0A6L6QDF2</accession>
<dbReference type="RefSeq" id="WP_155453066.1">
    <property type="nucleotide sequence ID" value="NZ_WNKX01000003.1"/>
</dbReference>